<dbReference type="STRING" id="356660.SAMN05444336_11334"/>
<keyword evidence="1" id="KW-0812">Transmembrane</keyword>
<dbReference type="PANTHER" id="PTHR43201:SF32">
    <property type="entry name" value="2-SUCCINYLBENZOATE--COA LIGASE, CHLOROPLASTIC_PEROXISOMAL"/>
    <property type="match status" value="1"/>
</dbReference>
<dbReference type="GO" id="GO:0006631">
    <property type="term" value="P:fatty acid metabolic process"/>
    <property type="evidence" value="ECO:0007669"/>
    <property type="project" value="TreeGrafter"/>
</dbReference>
<evidence type="ECO:0000259" key="2">
    <source>
        <dbReference type="Pfam" id="PF00501"/>
    </source>
</evidence>
<sequence length="887" mass="93320">MNDAEPMRTAPGRAMEIVSLEGVSSVAFVEAAFALYDAGTPFSITRKEIDLGAYPQLVVTRTIAVAADPGWGRFAHAPRTDDAPAQIVFTSGTEGAPKPIVLSHRNLADVVARLNEVMQVTDEIREYIGVPVTYSFGLGRARAVSAAGGAFFLPARFDPSEIRAMLEAGEINAVSAVPSLWRMVLAAPEAMGRAGEKVRWIEIGSQYMSGEEKAAMKRLFPNARIVQHYGLTEASRTAFLVVSEETGEALESVGRATGSAAVEIDPEGAIRIRGDHVATGILGADGRVAALAGADGWLTTKDRGEIGADGLLRYLGRLDDQINIAGIKLAAESLEAEINALVNLPGAFAVAAIPDALRGDGVLLALTEDLGERGELVEAAAGIALRARGLAQGGLVKVLHVPGLPVTDSGKVRRRALREMHIARLAEPGLAGAVGLGDAIEAGPDADLTEGERRVADAWRRVVGAADITPGLTFYDVGGDSLSSVQIGLVMEGAGFARAAVRATLEGRPVREVALLDGAGAGGEAGEAAPAELPRRTVESWSINAVRGLMVLSVLISHWGPGVFERVGLAAAADRWISMIYRMGTPGFSFVFGLGLGFFMLPGFARNRPSVARRLRAALALVLVGMALIAAAKLGGLAMRGGAIDGGDVARAFYSVLAYYALALTTAMLWLEGLSRVSRPVPVALLVAAAMWGLWEIAGPLMAGPHMNTLLEWPRMMFGGGGYTYFKVSTTAFLGLALGAWLSRREDVAGAQRLLIGGGGIALLFAVLAAMDIWGAGTFETRGAPVFSSFLGALLYAAFGTLMLGLFMALTRRWNRLGAIPRGIAQALIVTGGLALPIFAFHEVVIPTKDMLLLAGLPGLVALALPLGAFLLGIGYAWRRLFRMYFR</sequence>
<dbReference type="SUPFAM" id="SSF56801">
    <property type="entry name" value="Acetyl-CoA synthetase-like"/>
    <property type="match status" value="1"/>
</dbReference>
<dbReference type="InterPro" id="IPR045851">
    <property type="entry name" value="AMP-bd_C_sf"/>
</dbReference>
<gene>
    <name evidence="3" type="ORF">SAMN05444336_11334</name>
</gene>
<dbReference type="Gene3D" id="3.40.50.12780">
    <property type="entry name" value="N-terminal domain of ligase-like"/>
    <property type="match status" value="1"/>
</dbReference>
<dbReference type="AlphaFoldDB" id="A0A1H3FNN1"/>
<name>A0A1H3FNN1_9RHOB</name>
<keyword evidence="1" id="KW-0472">Membrane</keyword>
<keyword evidence="4" id="KW-1185">Reference proteome</keyword>
<dbReference type="Pfam" id="PF00501">
    <property type="entry name" value="AMP-binding"/>
    <property type="match status" value="1"/>
</dbReference>
<dbReference type="Gene3D" id="3.30.300.30">
    <property type="match status" value="1"/>
</dbReference>
<feature type="transmembrane region" description="Helical" evidence="1">
    <location>
        <begin position="723"/>
        <end position="742"/>
    </location>
</feature>
<proteinExistence type="predicted"/>
<dbReference type="EMBL" id="FNMZ01000013">
    <property type="protein sequence ID" value="SDX92616.1"/>
    <property type="molecule type" value="Genomic_DNA"/>
</dbReference>
<feature type="transmembrane region" description="Helical" evidence="1">
    <location>
        <begin position="651"/>
        <end position="671"/>
    </location>
</feature>
<dbReference type="PANTHER" id="PTHR43201">
    <property type="entry name" value="ACYL-COA SYNTHETASE"/>
    <property type="match status" value="1"/>
</dbReference>
<dbReference type="GO" id="GO:0031956">
    <property type="term" value="F:medium-chain fatty acid-CoA ligase activity"/>
    <property type="evidence" value="ECO:0007669"/>
    <property type="project" value="TreeGrafter"/>
</dbReference>
<reference evidence="3 4" key="1">
    <citation type="submission" date="2016-10" db="EMBL/GenBank/DDBJ databases">
        <authorList>
            <person name="de Groot N.N."/>
        </authorList>
    </citation>
    <scope>NUCLEOTIDE SEQUENCE [LARGE SCALE GENOMIC DNA]</scope>
    <source>
        <strain evidence="3 4">DSM 17890</strain>
    </source>
</reference>
<dbReference type="Gene3D" id="1.10.1200.10">
    <property type="entry name" value="ACP-like"/>
    <property type="match status" value="1"/>
</dbReference>
<keyword evidence="1" id="KW-1133">Transmembrane helix</keyword>
<feature type="transmembrane region" description="Helical" evidence="1">
    <location>
        <begin position="853"/>
        <end position="878"/>
    </location>
</feature>
<feature type="transmembrane region" description="Helical" evidence="1">
    <location>
        <begin position="587"/>
        <end position="605"/>
    </location>
</feature>
<feature type="transmembrane region" description="Helical" evidence="1">
    <location>
        <begin position="754"/>
        <end position="774"/>
    </location>
</feature>
<feature type="transmembrane region" description="Helical" evidence="1">
    <location>
        <begin position="786"/>
        <end position="811"/>
    </location>
</feature>
<protein>
    <submittedName>
        <fullName evidence="3">Acyl-CoA synthetase (AMP-forming)/AMP-acid ligase II</fullName>
    </submittedName>
</protein>
<evidence type="ECO:0000256" key="1">
    <source>
        <dbReference type="SAM" id="Phobius"/>
    </source>
</evidence>
<dbReference type="SUPFAM" id="SSF47336">
    <property type="entry name" value="ACP-like"/>
    <property type="match status" value="1"/>
</dbReference>
<keyword evidence="3" id="KW-0436">Ligase</keyword>
<dbReference type="InterPro" id="IPR000873">
    <property type="entry name" value="AMP-dep_synth/lig_dom"/>
</dbReference>
<organism evidence="3 4">
    <name type="scientific">Albimonas donghaensis</name>
    <dbReference type="NCBI Taxonomy" id="356660"/>
    <lineage>
        <taxon>Bacteria</taxon>
        <taxon>Pseudomonadati</taxon>
        <taxon>Pseudomonadota</taxon>
        <taxon>Alphaproteobacteria</taxon>
        <taxon>Rhodobacterales</taxon>
        <taxon>Paracoccaceae</taxon>
        <taxon>Albimonas</taxon>
    </lineage>
</organism>
<feature type="transmembrane region" description="Helical" evidence="1">
    <location>
        <begin position="683"/>
        <end position="703"/>
    </location>
</feature>
<dbReference type="InterPro" id="IPR020845">
    <property type="entry name" value="AMP-binding_CS"/>
</dbReference>
<evidence type="ECO:0000313" key="3">
    <source>
        <dbReference type="EMBL" id="SDX92616.1"/>
    </source>
</evidence>
<feature type="transmembrane region" description="Helical" evidence="1">
    <location>
        <begin position="617"/>
        <end position="639"/>
    </location>
</feature>
<dbReference type="PROSITE" id="PS00455">
    <property type="entry name" value="AMP_BINDING"/>
    <property type="match status" value="1"/>
</dbReference>
<dbReference type="InterPro" id="IPR036736">
    <property type="entry name" value="ACP-like_sf"/>
</dbReference>
<feature type="transmembrane region" description="Helical" evidence="1">
    <location>
        <begin position="823"/>
        <end position="841"/>
    </location>
</feature>
<dbReference type="InterPro" id="IPR042099">
    <property type="entry name" value="ANL_N_sf"/>
</dbReference>
<evidence type="ECO:0000313" key="4">
    <source>
        <dbReference type="Proteomes" id="UP000199118"/>
    </source>
</evidence>
<dbReference type="CDD" id="cd04433">
    <property type="entry name" value="AFD_class_I"/>
    <property type="match status" value="1"/>
</dbReference>
<dbReference type="OrthoDB" id="9803968at2"/>
<accession>A0A1H3FNN1</accession>
<feature type="domain" description="AMP-dependent synthetase/ligase" evidence="2">
    <location>
        <begin position="75"/>
        <end position="281"/>
    </location>
</feature>
<dbReference type="Proteomes" id="UP000199118">
    <property type="component" value="Unassembled WGS sequence"/>
</dbReference>
<dbReference type="RefSeq" id="WP_092685418.1">
    <property type="nucleotide sequence ID" value="NZ_FNMZ01000013.1"/>
</dbReference>